<accession>A0A4Q7YUI2</accession>
<evidence type="ECO:0000256" key="1">
    <source>
        <dbReference type="SAM" id="MobiDB-lite"/>
    </source>
</evidence>
<feature type="region of interest" description="Disordered" evidence="1">
    <location>
        <begin position="21"/>
        <end position="52"/>
    </location>
</feature>
<keyword evidence="3" id="KW-1185">Reference proteome</keyword>
<dbReference type="AlphaFoldDB" id="A0A4Q7YUI2"/>
<reference evidence="2 3" key="1">
    <citation type="submission" date="2019-02" db="EMBL/GenBank/DDBJ databases">
        <title>Genomic Encyclopedia of Archaeal and Bacterial Type Strains, Phase II (KMG-II): from individual species to whole genera.</title>
        <authorList>
            <person name="Goeker M."/>
        </authorList>
    </citation>
    <scope>NUCLEOTIDE SEQUENCE [LARGE SCALE GENOMIC DNA]</scope>
    <source>
        <strain evidence="2 3">DSM 18101</strain>
    </source>
</reference>
<name>A0A4Q7YUI2_9BACT</name>
<comment type="caution">
    <text evidence="2">The sequence shown here is derived from an EMBL/GenBank/DDBJ whole genome shotgun (WGS) entry which is preliminary data.</text>
</comment>
<gene>
    <name evidence="2" type="ORF">BDD14_3045</name>
</gene>
<protein>
    <submittedName>
        <fullName evidence="2">Uncharacterized protein</fullName>
    </submittedName>
</protein>
<sequence>MCSVLEKESSVERQDWLAEQFEENRGHLRGGADPERGGGDGRVGDAEDPRRE</sequence>
<dbReference type="EMBL" id="SHKW01000001">
    <property type="protein sequence ID" value="RZU41522.1"/>
    <property type="molecule type" value="Genomic_DNA"/>
</dbReference>
<evidence type="ECO:0000313" key="2">
    <source>
        <dbReference type="EMBL" id="RZU41522.1"/>
    </source>
</evidence>
<organism evidence="2 3">
    <name type="scientific">Edaphobacter modestus</name>
    <dbReference type="NCBI Taxonomy" id="388466"/>
    <lineage>
        <taxon>Bacteria</taxon>
        <taxon>Pseudomonadati</taxon>
        <taxon>Acidobacteriota</taxon>
        <taxon>Terriglobia</taxon>
        <taxon>Terriglobales</taxon>
        <taxon>Acidobacteriaceae</taxon>
        <taxon>Edaphobacter</taxon>
    </lineage>
</organism>
<proteinExistence type="predicted"/>
<evidence type="ECO:0000313" key="3">
    <source>
        <dbReference type="Proteomes" id="UP000292958"/>
    </source>
</evidence>
<dbReference type="Proteomes" id="UP000292958">
    <property type="component" value="Unassembled WGS sequence"/>
</dbReference>
<dbReference type="RefSeq" id="WP_165420086.1">
    <property type="nucleotide sequence ID" value="NZ_SHKW01000001.1"/>
</dbReference>